<dbReference type="AlphaFoldDB" id="A0A9X0BCN4"/>
<protein>
    <submittedName>
        <fullName evidence="2">Uncharacterized protein</fullName>
    </submittedName>
</protein>
<dbReference type="EMBL" id="JAPZBU010000004">
    <property type="protein sequence ID" value="KAJ5407714.1"/>
    <property type="molecule type" value="Genomic_DNA"/>
</dbReference>
<name>A0A9X0BCN4_9EURO</name>
<feature type="chain" id="PRO_5040928124" evidence="1">
    <location>
        <begin position="21"/>
        <end position="140"/>
    </location>
</feature>
<sequence length="140" mass="14712">MYRILQASAALLATLPSVIAGTCYAVGYVNTNTAGGGIGGGAVSTVMGIQLYDPDNRQIAWWQPRLNSDDPSVCGDFVAVETGNLTQVFEWGATCAPGFTECHGAYGDQTHIDGESPQGSTDYYGLGVSADSECRVNFEC</sequence>
<feature type="signal peptide" evidence="1">
    <location>
        <begin position="1"/>
        <end position="20"/>
    </location>
</feature>
<accession>A0A9X0BCN4</accession>
<reference evidence="2" key="2">
    <citation type="journal article" date="2023" name="IMA Fungus">
        <title>Comparative genomic study of the Penicillium genus elucidates a diverse pangenome and 15 lateral gene transfer events.</title>
        <authorList>
            <person name="Petersen C."/>
            <person name="Sorensen T."/>
            <person name="Nielsen M.R."/>
            <person name="Sondergaard T.E."/>
            <person name="Sorensen J.L."/>
            <person name="Fitzpatrick D.A."/>
            <person name="Frisvad J.C."/>
            <person name="Nielsen K.L."/>
        </authorList>
    </citation>
    <scope>NUCLEOTIDE SEQUENCE</scope>
    <source>
        <strain evidence="2">IBT 29677</strain>
    </source>
</reference>
<dbReference type="OrthoDB" id="4250746at2759"/>
<gene>
    <name evidence="2" type="ORF">N7509_001597</name>
</gene>
<organism evidence="2 3">
    <name type="scientific">Penicillium cosmopolitanum</name>
    <dbReference type="NCBI Taxonomy" id="1131564"/>
    <lineage>
        <taxon>Eukaryota</taxon>
        <taxon>Fungi</taxon>
        <taxon>Dikarya</taxon>
        <taxon>Ascomycota</taxon>
        <taxon>Pezizomycotina</taxon>
        <taxon>Eurotiomycetes</taxon>
        <taxon>Eurotiomycetidae</taxon>
        <taxon>Eurotiales</taxon>
        <taxon>Aspergillaceae</taxon>
        <taxon>Penicillium</taxon>
    </lineage>
</organism>
<evidence type="ECO:0000256" key="1">
    <source>
        <dbReference type="SAM" id="SignalP"/>
    </source>
</evidence>
<dbReference type="RefSeq" id="XP_056492029.1">
    <property type="nucleotide sequence ID" value="XM_056626234.1"/>
</dbReference>
<comment type="caution">
    <text evidence="2">The sequence shown here is derived from an EMBL/GenBank/DDBJ whole genome shotgun (WGS) entry which is preliminary data.</text>
</comment>
<dbReference type="Proteomes" id="UP001147747">
    <property type="component" value="Unassembled WGS sequence"/>
</dbReference>
<keyword evidence="3" id="KW-1185">Reference proteome</keyword>
<reference evidence="2" key="1">
    <citation type="submission" date="2022-12" db="EMBL/GenBank/DDBJ databases">
        <authorList>
            <person name="Petersen C."/>
        </authorList>
    </citation>
    <scope>NUCLEOTIDE SEQUENCE</scope>
    <source>
        <strain evidence="2">IBT 29677</strain>
    </source>
</reference>
<proteinExistence type="predicted"/>
<evidence type="ECO:0000313" key="2">
    <source>
        <dbReference type="EMBL" id="KAJ5407714.1"/>
    </source>
</evidence>
<dbReference type="GeneID" id="81365214"/>
<evidence type="ECO:0000313" key="3">
    <source>
        <dbReference type="Proteomes" id="UP001147747"/>
    </source>
</evidence>
<keyword evidence="1" id="KW-0732">Signal</keyword>